<sequence>MFHFMSHLLKLTTLLLALAFMPLAHAKTTETVYDIVLTGGRVIDPETGLDAIRNVGMQGNTIAVITAEAITAKRIIDVRGLVVSPGFIDMHAHGQSILSGRVQAFDGVTTALELESGTYPVADFYATRTAEGRPINYGASVNWLGTRLAAVLDMEPKGNADWFAAAMNRQGWQNSIATPDQLAEIEARVAEGLDEGGLGVGFLTGYAPGSGYKEYYAVSKLAAARKAPTFTHARYLSMAEPESSFEAMQEIVAVAASTGVQAHIVHMNSISLKDIRLIGEMIRGAQERGAKISTEAYPYGAGATSIGAAMFRGEGWRERIGGITAESFVVDGQRLNEETFTRLQNEAPSTGIIIHFLDTEKPEDQALLDYSMLFPDGVIASDGGDWTIAGEPIADDVWPLPEEAWSHPRSAGTYMRFISQYARERGLISLPEAIRRVSYGPASILESYVPQMRRKGRLQEGADADIVVFDFDEIRDAATFEQPAQLSQGVKYLLVNGQPLIDNGELNESLLPGQPVRNNPIKATRY</sequence>
<name>A0A7Z6ZS90_9GAMM</name>
<proteinExistence type="predicted"/>
<comment type="caution">
    <text evidence="3">The sequence shown here is derived from an EMBL/GenBank/DDBJ whole genome shotgun (WGS) entry which is preliminary data.</text>
</comment>
<evidence type="ECO:0000313" key="4">
    <source>
        <dbReference type="Proteomes" id="UP000287766"/>
    </source>
</evidence>
<dbReference type="InterPro" id="IPR050138">
    <property type="entry name" value="DHOase/Allantoinase_Hydrolase"/>
</dbReference>
<keyword evidence="1" id="KW-0732">Signal</keyword>
<dbReference type="EMBL" id="PIPR01000002">
    <property type="protein sequence ID" value="RUO39441.1"/>
    <property type="molecule type" value="Genomic_DNA"/>
</dbReference>
<dbReference type="Gene3D" id="2.30.40.10">
    <property type="entry name" value="Urease, subunit C, domain 1"/>
    <property type="match status" value="1"/>
</dbReference>
<dbReference type="NCBIfam" id="NF006560">
    <property type="entry name" value="PRK09061.1"/>
    <property type="match status" value="1"/>
</dbReference>
<dbReference type="RefSeq" id="WP_169931117.1">
    <property type="nucleotide sequence ID" value="NZ_PIPR01000002.1"/>
</dbReference>
<organism evidence="3 4">
    <name type="scientific">Pseudidiomarina aestuarii</name>
    <dbReference type="NCBI Taxonomy" id="624146"/>
    <lineage>
        <taxon>Bacteria</taxon>
        <taxon>Pseudomonadati</taxon>
        <taxon>Pseudomonadota</taxon>
        <taxon>Gammaproteobacteria</taxon>
        <taxon>Alteromonadales</taxon>
        <taxon>Idiomarinaceae</taxon>
        <taxon>Pseudidiomarina</taxon>
    </lineage>
</organism>
<dbReference type="SUPFAM" id="SSF51556">
    <property type="entry name" value="Metallo-dependent hydrolases"/>
    <property type="match status" value="1"/>
</dbReference>
<dbReference type="AlphaFoldDB" id="A0A7Z6ZS90"/>
<dbReference type="GO" id="GO:0005737">
    <property type="term" value="C:cytoplasm"/>
    <property type="evidence" value="ECO:0007669"/>
    <property type="project" value="TreeGrafter"/>
</dbReference>
<protein>
    <submittedName>
        <fullName evidence="3">D-glutamate deacylase</fullName>
    </submittedName>
</protein>
<evidence type="ECO:0000256" key="1">
    <source>
        <dbReference type="SAM" id="SignalP"/>
    </source>
</evidence>
<dbReference type="GO" id="GO:0004038">
    <property type="term" value="F:allantoinase activity"/>
    <property type="evidence" value="ECO:0007669"/>
    <property type="project" value="TreeGrafter"/>
</dbReference>
<keyword evidence="4" id="KW-1185">Reference proteome</keyword>
<feature type="signal peptide" evidence="1">
    <location>
        <begin position="1"/>
        <end position="26"/>
    </location>
</feature>
<reference evidence="4" key="1">
    <citation type="journal article" date="2018" name="Front. Microbiol.">
        <title>Genome-Based Analysis Reveals the Taxonomy and Diversity of the Family Idiomarinaceae.</title>
        <authorList>
            <person name="Liu Y."/>
            <person name="Lai Q."/>
            <person name="Shao Z."/>
        </authorList>
    </citation>
    <scope>NUCLEOTIDE SEQUENCE [LARGE SCALE GENOMIC DNA]</scope>
    <source>
        <strain evidence="4">KYW314</strain>
    </source>
</reference>
<dbReference type="SUPFAM" id="SSF51338">
    <property type="entry name" value="Composite domain of metallo-dependent hydrolases"/>
    <property type="match status" value="1"/>
</dbReference>
<feature type="chain" id="PRO_5031337821" evidence="1">
    <location>
        <begin position="27"/>
        <end position="526"/>
    </location>
</feature>
<dbReference type="InterPro" id="IPR013108">
    <property type="entry name" value="Amidohydro_3"/>
</dbReference>
<dbReference type="Gene3D" id="3.20.20.140">
    <property type="entry name" value="Metal-dependent hydrolases"/>
    <property type="match status" value="1"/>
</dbReference>
<evidence type="ECO:0000259" key="2">
    <source>
        <dbReference type="Pfam" id="PF07969"/>
    </source>
</evidence>
<accession>A0A7Z6ZS90</accession>
<dbReference type="InterPro" id="IPR011059">
    <property type="entry name" value="Metal-dep_hydrolase_composite"/>
</dbReference>
<dbReference type="GO" id="GO:0006145">
    <property type="term" value="P:purine nucleobase catabolic process"/>
    <property type="evidence" value="ECO:0007669"/>
    <property type="project" value="TreeGrafter"/>
</dbReference>
<dbReference type="Proteomes" id="UP000287766">
    <property type="component" value="Unassembled WGS sequence"/>
</dbReference>
<dbReference type="PANTHER" id="PTHR43668">
    <property type="entry name" value="ALLANTOINASE"/>
    <property type="match status" value="1"/>
</dbReference>
<evidence type="ECO:0000313" key="3">
    <source>
        <dbReference type="EMBL" id="RUO39441.1"/>
    </source>
</evidence>
<dbReference type="Pfam" id="PF07969">
    <property type="entry name" value="Amidohydro_3"/>
    <property type="match status" value="1"/>
</dbReference>
<dbReference type="PANTHER" id="PTHR43668:SF2">
    <property type="entry name" value="ALLANTOINASE"/>
    <property type="match status" value="1"/>
</dbReference>
<feature type="domain" description="Amidohydrolase 3" evidence="2">
    <location>
        <begin position="74"/>
        <end position="500"/>
    </location>
</feature>
<gene>
    <name evidence="3" type="ORF">CWE22_09065</name>
</gene>
<dbReference type="InterPro" id="IPR032466">
    <property type="entry name" value="Metal_Hydrolase"/>
</dbReference>